<dbReference type="EMBL" id="JAVIZJ010000007">
    <property type="protein sequence ID" value="MDR6210980.1"/>
    <property type="molecule type" value="Genomic_DNA"/>
</dbReference>
<evidence type="ECO:0000313" key="1">
    <source>
        <dbReference type="EMBL" id="MDR6210980.1"/>
    </source>
</evidence>
<keyword evidence="2" id="KW-1185">Reference proteome</keyword>
<name>A0ACC6IJN3_9ACTN</name>
<proteinExistence type="predicted"/>
<organism evidence="1 2">
    <name type="scientific">Nocardioides zeae</name>
    <dbReference type="NCBI Taxonomy" id="1457234"/>
    <lineage>
        <taxon>Bacteria</taxon>
        <taxon>Bacillati</taxon>
        <taxon>Actinomycetota</taxon>
        <taxon>Actinomycetes</taxon>
        <taxon>Propionibacteriales</taxon>
        <taxon>Nocardioidaceae</taxon>
        <taxon>Nocardioides</taxon>
    </lineage>
</organism>
<sequence>MQPVTTFREILERYFSALESADFEAATRCFTEDAVYSHPPFPEEGADGPRHESVGRSELLAVFERRGPRTLRHRVDTVLDDGRTGLASGVVHDGGVVVMSFVAQAELDATSGLMARYAAYVSVPAVWAQEGSAA</sequence>
<reference evidence="1" key="1">
    <citation type="submission" date="2023-08" db="EMBL/GenBank/DDBJ databases">
        <title>Functional and genomic diversity of the sorghum phyllosphere microbiome.</title>
        <authorList>
            <person name="Shade A."/>
        </authorList>
    </citation>
    <scope>NUCLEOTIDE SEQUENCE</scope>
    <source>
        <strain evidence="1">SORGH_AS_0885</strain>
    </source>
</reference>
<accession>A0ACC6IJN3</accession>
<comment type="caution">
    <text evidence="1">The sequence shown here is derived from an EMBL/GenBank/DDBJ whole genome shotgun (WGS) entry which is preliminary data.</text>
</comment>
<evidence type="ECO:0000313" key="2">
    <source>
        <dbReference type="Proteomes" id="UP001261666"/>
    </source>
</evidence>
<gene>
    <name evidence="1" type="ORF">QE364_002699</name>
</gene>
<protein>
    <submittedName>
        <fullName evidence="1">Ketosteroid isomerase-like protein</fullName>
    </submittedName>
</protein>
<dbReference type="Proteomes" id="UP001261666">
    <property type="component" value="Unassembled WGS sequence"/>
</dbReference>